<evidence type="ECO:0000313" key="2">
    <source>
        <dbReference type="Proteomes" id="UP000613002"/>
    </source>
</evidence>
<accession>A0AA89NLF4</accession>
<dbReference type="SUPFAM" id="SSF56235">
    <property type="entry name" value="N-terminal nucleophile aminohydrolases (Ntn hydrolases)"/>
    <property type="match status" value="1"/>
</dbReference>
<reference evidence="1 2" key="1">
    <citation type="submission" date="2020-08" db="EMBL/GenBank/DDBJ databases">
        <title>Genomic Encyclopedia of Type Strains, Phase IV (KMG-IV): sequencing the most valuable type-strain genomes for metagenomic binning, comparative biology and taxonomic classification.</title>
        <authorList>
            <person name="Goeker M."/>
        </authorList>
    </citation>
    <scope>NUCLEOTIDE SEQUENCE [LARGE SCALE GENOMIC DNA]</scope>
    <source>
        <strain evidence="1 2">DSM 14590</strain>
    </source>
</reference>
<dbReference type="AlphaFoldDB" id="A0AA89NLF4"/>
<evidence type="ECO:0000313" key="1">
    <source>
        <dbReference type="EMBL" id="MBB3869796.1"/>
    </source>
</evidence>
<dbReference type="InterPro" id="IPR002692">
    <property type="entry name" value="S45"/>
</dbReference>
<sequence length="125" mass="14504">MKKLQMDQTNLWAKEFVPVLVQAVAGKPLSKIERKALDELRNWDYVDRKDDAAPLIFHLWMKEIPKVLFRKDIPPQVDKLFEEKQIVVDELLRRAAKGDVSPHGLRKTADLPVCLRQRCIMSPTS</sequence>
<dbReference type="PANTHER" id="PTHR34218:SF4">
    <property type="entry name" value="ACYL-HOMOSERINE LACTONE ACYLASE QUIP"/>
    <property type="match status" value="1"/>
</dbReference>
<protein>
    <submittedName>
        <fullName evidence="1">Acyl-homoserine lactone acylase PvdQ</fullName>
    </submittedName>
</protein>
<dbReference type="Proteomes" id="UP000613002">
    <property type="component" value="Unassembled WGS sequence"/>
</dbReference>
<dbReference type="InterPro" id="IPR029055">
    <property type="entry name" value="Ntn_hydrolases_N"/>
</dbReference>
<dbReference type="RefSeq" id="WP_121910046.1">
    <property type="nucleotide sequence ID" value="NZ_BDAQ01000010.1"/>
</dbReference>
<dbReference type="GO" id="GO:0017000">
    <property type="term" value="P:antibiotic biosynthetic process"/>
    <property type="evidence" value="ECO:0007669"/>
    <property type="project" value="InterPro"/>
</dbReference>
<name>A0AA89NLF4_9BACL</name>
<dbReference type="GO" id="GO:0016787">
    <property type="term" value="F:hydrolase activity"/>
    <property type="evidence" value="ECO:0007669"/>
    <property type="project" value="InterPro"/>
</dbReference>
<organism evidence="1 2">
    <name type="scientific">Parageobacillus toebii NBRC 107807</name>
    <dbReference type="NCBI Taxonomy" id="1223503"/>
    <lineage>
        <taxon>Bacteria</taxon>
        <taxon>Bacillati</taxon>
        <taxon>Bacillota</taxon>
        <taxon>Bacilli</taxon>
        <taxon>Bacillales</taxon>
        <taxon>Anoxybacillaceae</taxon>
        <taxon>Parageobacillus</taxon>
    </lineage>
</organism>
<comment type="caution">
    <text evidence="1">The sequence shown here is derived from an EMBL/GenBank/DDBJ whole genome shotgun (WGS) entry which is preliminary data.</text>
</comment>
<dbReference type="PANTHER" id="PTHR34218">
    <property type="entry name" value="PEPTIDASE S45 PENICILLIN AMIDASE"/>
    <property type="match status" value="1"/>
</dbReference>
<dbReference type="InterPro" id="IPR043147">
    <property type="entry name" value="Penicillin_amidase_A-knob"/>
</dbReference>
<keyword evidence="2" id="KW-1185">Reference proteome</keyword>
<dbReference type="EMBL" id="JACICZ010000011">
    <property type="protein sequence ID" value="MBB3869796.1"/>
    <property type="molecule type" value="Genomic_DNA"/>
</dbReference>
<dbReference type="Gene3D" id="1.10.1400.10">
    <property type="match status" value="1"/>
</dbReference>
<dbReference type="Pfam" id="PF01804">
    <property type="entry name" value="Penicil_amidase"/>
    <property type="match status" value="1"/>
</dbReference>
<gene>
    <name evidence="1" type="ORF">HNR78_002693</name>
</gene>
<proteinExistence type="predicted"/>